<dbReference type="PANTHER" id="PTHR43546">
    <property type="entry name" value="UPF0173 METAL-DEPENDENT HYDROLASE MJ1163-RELATED"/>
    <property type="match status" value="1"/>
</dbReference>
<evidence type="ECO:0000313" key="4">
    <source>
        <dbReference type="Proteomes" id="UP000197032"/>
    </source>
</evidence>
<proteinExistence type="predicted"/>
<dbReference type="AlphaFoldDB" id="A0A1Z5HV02"/>
<evidence type="ECO:0000259" key="2">
    <source>
        <dbReference type="Pfam" id="PF12706"/>
    </source>
</evidence>
<dbReference type="SUPFAM" id="SSF56281">
    <property type="entry name" value="Metallo-hydrolase/oxidoreductase"/>
    <property type="match status" value="1"/>
</dbReference>
<sequence length="268" mass="30159">MPEEKPHPENFIKFLGTGGARFVQLKQLRSSGGTWIKLGDTNLMLDPGPGTLVRCWGSRPPLDPSQLDGVILSHRHLDHSNDLNVMVEAMTEGGFSPGGVVFAPADALEGPEPILFGYLRPFLDAIYYLKEGEVYRIKEVEIATPVRHDHPVETYGIKLSYQNLTVSFITDTRYFSKLQEVYKAEILVLNVTFVKPRHTDLAFHLSYEEVEPIINSIRPKIAVLTHFGSSMLMAKPWELANKLEKKTGVRTMAAYDGMLLSLDEFLRD</sequence>
<dbReference type="InterPro" id="IPR001279">
    <property type="entry name" value="Metallo-B-lactamas"/>
</dbReference>
<dbReference type="OrthoDB" id="9803916at2"/>
<keyword evidence="1" id="KW-0378">Hydrolase</keyword>
<name>A0A1Z5HV02_9FIRM</name>
<feature type="domain" description="Metallo-beta-lactamase" evidence="2">
    <location>
        <begin position="41"/>
        <end position="227"/>
    </location>
</feature>
<evidence type="ECO:0000313" key="3">
    <source>
        <dbReference type="EMBL" id="GAW93356.1"/>
    </source>
</evidence>
<organism evidence="3 4">
    <name type="scientific">Calderihabitans maritimus</name>
    <dbReference type="NCBI Taxonomy" id="1246530"/>
    <lineage>
        <taxon>Bacteria</taxon>
        <taxon>Bacillati</taxon>
        <taxon>Bacillota</taxon>
        <taxon>Clostridia</taxon>
        <taxon>Neomoorellales</taxon>
        <taxon>Calderihabitantaceae</taxon>
        <taxon>Calderihabitans</taxon>
    </lineage>
</organism>
<dbReference type="PANTHER" id="PTHR43546:SF9">
    <property type="entry name" value="L-ASCORBATE-6-PHOSPHATE LACTONASE ULAG-RELATED"/>
    <property type="match status" value="1"/>
</dbReference>
<reference evidence="4" key="1">
    <citation type="journal article" date="2017" name="Appl. Environ. Microbiol.">
        <title>Genomic analysis of Calderihabitans maritimus KKC1, a thermophilic hydrogenogenic carboxydotrophic bacterium isolated from marine sediment.</title>
        <authorList>
            <person name="Omae K."/>
            <person name="Yoneda Y."/>
            <person name="Fukuyama Y."/>
            <person name="Yoshida T."/>
            <person name="Sako Y."/>
        </authorList>
    </citation>
    <scope>NUCLEOTIDE SEQUENCE [LARGE SCALE GENOMIC DNA]</scope>
    <source>
        <strain evidence="4">KKC1</strain>
    </source>
</reference>
<dbReference type="InterPro" id="IPR050114">
    <property type="entry name" value="UPF0173_UPF0282_UlaG_hydrolase"/>
</dbReference>
<dbReference type="CDD" id="cd07741">
    <property type="entry name" value="metallo-hydrolase-like_MBL-fold"/>
    <property type="match status" value="1"/>
</dbReference>
<dbReference type="Pfam" id="PF12706">
    <property type="entry name" value="Lactamase_B_2"/>
    <property type="match status" value="1"/>
</dbReference>
<dbReference type="Proteomes" id="UP000197032">
    <property type="component" value="Unassembled WGS sequence"/>
</dbReference>
<gene>
    <name evidence="3" type="ORF">KKC1_24930</name>
</gene>
<dbReference type="Gene3D" id="3.60.15.10">
    <property type="entry name" value="Ribonuclease Z/Hydroxyacylglutathione hydrolase-like"/>
    <property type="match status" value="1"/>
</dbReference>
<evidence type="ECO:0000256" key="1">
    <source>
        <dbReference type="ARBA" id="ARBA00022801"/>
    </source>
</evidence>
<protein>
    <recommendedName>
        <fullName evidence="2">Metallo-beta-lactamase domain-containing protein</fullName>
    </recommendedName>
</protein>
<dbReference type="GO" id="GO:0016787">
    <property type="term" value="F:hydrolase activity"/>
    <property type="evidence" value="ECO:0007669"/>
    <property type="project" value="UniProtKB-KW"/>
</dbReference>
<comment type="caution">
    <text evidence="3">The sequence shown here is derived from an EMBL/GenBank/DDBJ whole genome shotgun (WGS) entry which is preliminary data.</text>
</comment>
<dbReference type="InterPro" id="IPR036866">
    <property type="entry name" value="RibonucZ/Hydroxyglut_hydro"/>
</dbReference>
<keyword evidence="4" id="KW-1185">Reference proteome</keyword>
<dbReference type="RefSeq" id="WP_088554512.1">
    <property type="nucleotide sequence ID" value="NZ_BDGJ01000126.1"/>
</dbReference>
<dbReference type="EMBL" id="BDGJ01000126">
    <property type="protein sequence ID" value="GAW93356.1"/>
    <property type="molecule type" value="Genomic_DNA"/>
</dbReference>
<accession>A0A1Z5HV02</accession>